<gene>
    <name evidence="2" type="ORF">SLS60_010849</name>
</gene>
<feature type="region of interest" description="Disordered" evidence="1">
    <location>
        <begin position="160"/>
        <end position="254"/>
    </location>
</feature>
<evidence type="ECO:0000256" key="1">
    <source>
        <dbReference type="SAM" id="MobiDB-lite"/>
    </source>
</evidence>
<keyword evidence="3" id="KW-1185">Reference proteome</keyword>
<dbReference type="EMBL" id="JAKJXO020000019">
    <property type="protein sequence ID" value="KAL1593241.1"/>
    <property type="molecule type" value="Genomic_DNA"/>
</dbReference>
<evidence type="ECO:0000313" key="2">
    <source>
        <dbReference type="EMBL" id="KAL1593241.1"/>
    </source>
</evidence>
<evidence type="ECO:0000313" key="3">
    <source>
        <dbReference type="Proteomes" id="UP001521785"/>
    </source>
</evidence>
<dbReference type="Proteomes" id="UP001521785">
    <property type="component" value="Unassembled WGS sequence"/>
</dbReference>
<feature type="region of interest" description="Disordered" evidence="1">
    <location>
        <begin position="303"/>
        <end position="325"/>
    </location>
</feature>
<organism evidence="2 3">
    <name type="scientific">Paraconiothyrium brasiliense</name>
    <dbReference type="NCBI Taxonomy" id="300254"/>
    <lineage>
        <taxon>Eukaryota</taxon>
        <taxon>Fungi</taxon>
        <taxon>Dikarya</taxon>
        <taxon>Ascomycota</taxon>
        <taxon>Pezizomycotina</taxon>
        <taxon>Dothideomycetes</taxon>
        <taxon>Pleosporomycetidae</taxon>
        <taxon>Pleosporales</taxon>
        <taxon>Massarineae</taxon>
        <taxon>Didymosphaeriaceae</taxon>
        <taxon>Paraconiothyrium</taxon>
    </lineage>
</organism>
<reference evidence="2 3" key="1">
    <citation type="submission" date="2024-02" db="EMBL/GenBank/DDBJ databases">
        <title>De novo assembly and annotation of 12 fungi associated with fruit tree decline syndrome in Ontario, Canada.</title>
        <authorList>
            <person name="Sulman M."/>
            <person name="Ellouze W."/>
            <person name="Ilyukhin E."/>
        </authorList>
    </citation>
    <scope>NUCLEOTIDE SEQUENCE [LARGE SCALE GENOMIC DNA]</scope>
    <source>
        <strain evidence="2 3">M42-189</strain>
    </source>
</reference>
<protein>
    <submittedName>
        <fullName evidence="2">Uncharacterized protein</fullName>
    </submittedName>
</protein>
<sequence length="420" mass="47600">MPPMSQDMRQKYQTIINHWEKGTLTKGTLEKNFKRDNTFLVEFLQEIYPLVYELIPGPLRGNGLFIVPQILGALVDNPDLFERAVGGLRSKLWKDLDPRKVYDFETLEKGHTVVELKAFLKHYFQDSFGPVRSERHSKPVIHAILAAMAQSRRNLPRAEVMHSSGGVIDQSPTRGRTDSLPDSAVLQSSSAMPQPVLPAWRLPPPARRPQDAEQGIRPLQPGPWSRNYNGRLPLNHSNQRKEHDTSTSPPRYATGYFDSEFFTIPPLQPQSQQATQRANKMTPPSKNDRNIQLTGDIVKPLNFGSANSSHGQLATGKLQGTRRNERVGVTRPRGVLNIQRQIQNVLNTRDDWDLTDSVNRLADLQDIQWNNPNATRISEAREGLVKEVAERLKGEIGFDDRAEVEELVDSIFSFFFAKDQ</sequence>
<name>A0ABR3QM66_9PLEO</name>
<comment type="caution">
    <text evidence="2">The sequence shown here is derived from an EMBL/GenBank/DDBJ whole genome shotgun (WGS) entry which is preliminary data.</text>
</comment>
<feature type="region of interest" description="Disordered" evidence="1">
    <location>
        <begin position="269"/>
        <end position="291"/>
    </location>
</feature>
<proteinExistence type="predicted"/>
<accession>A0ABR3QM66</accession>